<dbReference type="Pfam" id="PF22691">
    <property type="entry name" value="Thiolase_C_1"/>
    <property type="match status" value="1"/>
</dbReference>
<comment type="caution">
    <text evidence="2">The sequence shown here is derived from an EMBL/GenBank/DDBJ whole genome shotgun (WGS) entry which is preliminary data.</text>
</comment>
<dbReference type="AlphaFoldDB" id="X1BTZ4"/>
<dbReference type="InterPro" id="IPR016039">
    <property type="entry name" value="Thiolase-like"/>
</dbReference>
<protein>
    <recommendedName>
        <fullName evidence="1">Thiolase C-terminal domain-containing protein</fullName>
    </recommendedName>
</protein>
<dbReference type="Gene3D" id="3.40.47.10">
    <property type="match status" value="1"/>
</dbReference>
<name>X1BTZ4_9ZZZZ</name>
<dbReference type="PANTHER" id="PTHR42870">
    <property type="entry name" value="ACETYL-COA C-ACETYLTRANSFERASE"/>
    <property type="match status" value="1"/>
</dbReference>
<feature type="non-terminal residue" evidence="2">
    <location>
        <position position="268"/>
    </location>
</feature>
<gene>
    <name evidence="2" type="ORF">S01H4_51409</name>
</gene>
<accession>X1BTZ4</accession>
<dbReference type="EMBL" id="BART01029272">
    <property type="protein sequence ID" value="GAG99234.1"/>
    <property type="molecule type" value="Genomic_DNA"/>
</dbReference>
<dbReference type="SUPFAM" id="SSF53901">
    <property type="entry name" value="Thiolase-like"/>
    <property type="match status" value="2"/>
</dbReference>
<dbReference type="CDD" id="cd00829">
    <property type="entry name" value="SCP-x_thiolase"/>
    <property type="match status" value="1"/>
</dbReference>
<dbReference type="InterPro" id="IPR055140">
    <property type="entry name" value="Thiolase_C_2"/>
</dbReference>
<proteinExistence type="predicted"/>
<evidence type="ECO:0000259" key="1">
    <source>
        <dbReference type="Pfam" id="PF22691"/>
    </source>
</evidence>
<evidence type="ECO:0000313" key="2">
    <source>
        <dbReference type="EMBL" id="GAG99234.1"/>
    </source>
</evidence>
<dbReference type="PANTHER" id="PTHR42870:SF1">
    <property type="entry name" value="NON-SPECIFIC LIPID-TRANSFER PROTEIN-LIKE 2"/>
    <property type="match status" value="1"/>
</dbReference>
<dbReference type="GO" id="GO:0016746">
    <property type="term" value="F:acyltransferase activity"/>
    <property type="evidence" value="ECO:0007669"/>
    <property type="project" value="InterPro"/>
</dbReference>
<sequence>DNLFEYPAGATFPGLYAAVASAHFHKYGTTAEDLMRIGIKNHQNGTQNPFAQMQISIKDLMNNKLAKLEKQGRDIPDWKDEFDFLKSSSNPMIASPLRLFDCSLVTDGAACVFLAGEEVAKQFTDTPIWITGTGQGSAALSLHDREILTSFVATKEAARQAYQMANLGPKDIQIAELHDCFTIAELVAMEDLDFYEPGKAADAVRNGESKLDGALPLNTSGGLKSKGHPVGATGAAQAVEIFKQMRGIAERNRQVKIDVEKALTHNLG</sequence>
<feature type="domain" description="Thiolase C-terminal" evidence="1">
    <location>
        <begin position="134"/>
        <end position="268"/>
    </location>
</feature>
<reference evidence="2" key="1">
    <citation type="journal article" date="2014" name="Front. Microbiol.">
        <title>High frequency of phylogenetically diverse reductive dehalogenase-homologous genes in deep subseafloor sedimentary metagenomes.</title>
        <authorList>
            <person name="Kawai M."/>
            <person name="Futagami T."/>
            <person name="Toyoda A."/>
            <person name="Takaki Y."/>
            <person name="Nishi S."/>
            <person name="Hori S."/>
            <person name="Arai W."/>
            <person name="Tsubouchi T."/>
            <person name="Morono Y."/>
            <person name="Uchiyama I."/>
            <person name="Ito T."/>
            <person name="Fujiyama A."/>
            <person name="Inagaki F."/>
            <person name="Takami H."/>
        </authorList>
    </citation>
    <scope>NUCLEOTIDE SEQUENCE</scope>
    <source>
        <strain evidence="2">Expedition CK06-06</strain>
    </source>
</reference>
<feature type="non-terminal residue" evidence="2">
    <location>
        <position position="1"/>
    </location>
</feature>
<organism evidence="2">
    <name type="scientific">marine sediment metagenome</name>
    <dbReference type="NCBI Taxonomy" id="412755"/>
    <lineage>
        <taxon>unclassified sequences</taxon>
        <taxon>metagenomes</taxon>
        <taxon>ecological metagenomes</taxon>
    </lineage>
</organism>